<dbReference type="EMBL" id="JBHSSL010000111">
    <property type="protein sequence ID" value="MFC6171499.1"/>
    <property type="molecule type" value="Genomic_DNA"/>
</dbReference>
<dbReference type="Proteomes" id="UP001596289">
    <property type="component" value="Unassembled WGS sequence"/>
</dbReference>
<gene>
    <name evidence="2" type="ORF">ACFQGP_13145</name>
</gene>
<comment type="caution">
    <text evidence="2">The sequence shown here is derived from an EMBL/GenBank/DDBJ whole genome shotgun (WGS) entry which is preliminary data.</text>
</comment>
<keyword evidence="1" id="KW-0472">Membrane</keyword>
<sequence>MKNRSATLMADLFLLSFLLLVVITAIFLGATPKNLLLNTFYLGISIFPRVL</sequence>
<accession>A0ABW1RIX4</accession>
<proteinExistence type="predicted"/>
<dbReference type="RefSeq" id="WP_164509548.1">
    <property type="nucleotide sequence ID" value="NZ_JBHSSL010000111.1"/>
</dbReference>
<organism evidence="2 3">
    <name type="scientific">Loigolactobacillus jiayinensis</name>
    <dbReference type="NCBI Taxonomy" id="2486016"/>
    <lineage>
        <taxon>Bacteria</taxon>
        <taxon>Bacillati</taxon>
        <taxon>Bacillota</taxon>
        <taxon>Bacilli</taxon>
        <taxon>Lactobacillales</taxon>
        <taxon>Lactobacillaceae</taxon>
        <taxon>Loigolactobacillus</taxon>
    </lineage>
</organism>
<keyword evidence="1" id="KW-0812">Transmembrane</keyword>
<evidence type="ECO:0000313" key="2">
    <source>
        <dbReference type="EMBL" id="MFC6171499.1"/>
    </source>
</evidence>
<feature type="transmembrane region" description="Helical" evidence="1">
    <location>
        <begin position="12"/>
        <end position="30"/>
    </location>
</feature>
<evidence type="ECO:0000256" key="1">
    <source>
        <dbReference type="SAM" id="Phobius"/>
    </source>
</evidence>
<name>A0ABW1RIX4_9LACO</name>
<evidence type="ECO:0000313" key="3">
    <source>
        <dbReference type="Proteomes" id="UP001596289"/>
    </source>
</evidence>
<reference evidence="3" key="1">
    <citation type="journal article" date="2019" name="Int. J. Syst. Evol. Microbiol.">
        <title>The Global Catalogue of Microorganisms (GCM) 10K type strain sequencing project: providing services to taxonomists for standard genome sequencing and annotation.</title>
        <authorList>
            <consortium name="The Broad Institute Genomics Platform"/>
            <consortium name="The Broad Institute Genome Sequencing Center for Infectious Disease"/>
            <person name="Wu L."/>
            <person name="Ma J."/>
        </authorList>
    </citation>
    <scope>NUCLEOTIDE SEQUENCE [LARGE SCALE GENOMIC DNA]</scope>
    <source>
        <strain evidence="3">CCM 8904</strain>
    </source>
</reference>
<keyword evidence="1" id="KW-1133">Transmembrane helix</keyword>
<keyword evidence="3" id="KW-1185">Reference proteome</keyword>
<protein>
    <submittedName>
        <fullName evidence="2">Uncharacterized protein</fullName>
    </submittedName>
</protein>